<evidence type="ECO:0000256" key="12">
    <source>
        <dbReference type="SAM" id="SignalP"/>
    </source>
</evidence>
<evidence type="ECO:0000313" key="13">
    <source>
        <dbReference type="EMBL" id="CAF1304055.1"/>
    </source>
</evidence>
<evidence type="ECO:0000313" key="15">
    <source>
        <dbReference type="Proteomes" id="UP000663860"/>
    </source>
</evidence>
<evidence type="ECO:0000256" key="11">
    <source>
        <dbReference type="SAM" id="Phobius"/>
    </source>
</evidence>
<keyword evidence="6" id="KW-0325">Glycoprotein</keyword>
<protein>
    <submittedName>
        <fullName evidence="13">Uncharacterized protein</fullName>
    </submittedName>
</protein>
<keyword evidence="3 12" id="KW-0732">Signal</keyword>
<evidence type="ECO:0000256" key="4">
    <source>
        <dbReference type="ARBA" id="ARBA00022989"/>
    </source>
</evidence>
<dbReference type="EMBL" id="CAJNOE010000665">
    <property type="protein sequence ID" value="CAF1304055.1"/>
    <property type="molecule type" value="Genomic_DNA"/>
</dbReference>
<evidence type="ECO:0000256" key="3">
    <source>
        <dbReference type="ARBA" id="ARBA00022729"/>
    </source>
</evidence>
<dbReference type="Pfam" id="PF15065">
    <property type="entry name" value="NCU-G1"/>
    <property type="match status" value="1"/>
</dbReference>
<evidence type="ECO:0000313" key="14">
    <source>
        <dbReference type="EMBL" id="CAF3701864.1"/>
    </source>
</evidence>
<name>A0A815E110_9BILA</name>
<keyword evidence="4 11" id="KW-1133">Transmembrane helix</keyword>
<feature type="transmembrane region" description="Helical" evidence="11">
    <location>
        <begin position="345"/>
        <end position="369"/>
    </location>
</feature>
<evidence type="ECO:0000256" key="9">
    <source>
        <dbReference type="ARBA" id="ARBA00024189"/>
    </source>
</evidence>
<accession>A0A815E110</accession>
<dbReference type="PANTHER" id="PTHR31981">
    <property type="entry name" value="GLYCOSYLATED LYSOSOMAL MEMBRANE PROTEIN"/>
    <property type="match status" value="1"/>
</dbReference>
<evidence type="ECO:0000256" key="8">
    <source>
        <dbReference type="ARBA" id="ARBA00024176"/>
    </source>
</evidence>
<evidence type="ECO:0000256" key="5">
    <source>
        <dbReference type="ARBA" id="ARBA00023136"/>
    </source>
</evidence>
<evidence type="ECO:0000256" key="10">
    <source>
        <dbReference type="ARBA" id="ARBA00044960"/>
    </source>
</evidence>
<dbReference type="Proteomes" id="UP000663860">
    <property type="component" value="Unassembled WGS sequence"/>
</dbReference>
<keyword evidence="2 11" id="KW-0812">Transmembrane</keyword>
<comment type="caution">
    <text evidence="13">The sequence shown here is derived from an EMBL/GenBank/DDBJ whole genome shotgun (WGS) entry which is preliminary data.</text>
</comment>
<keyword evidence="7" id="KW-0458">Lysosome</keyword>
<comment type="subunit">
    <text evidence="10">Interacts (via lumenal domain) with lysosomal protein MFSD1; the interaction starts while both proteins are still in the endoplasmic reticulum and is required for stabilization of MFSD1 in lysosomes but has no direct effect on its targeting to lysosomes or transporter activity.</text>
</comment>
<dbReference type="EMBL" id="CAJOBB010000540">
    <property type="protein sequence ID" value="CAF3701864.1"/>
    <property type="molecule type" value="Genomic_DNA"/>
</dbReference>
<proteinExistence type="inferred from homology"/>
<feature type="chain" id="PRO_5035604471" evidence="12">
    <location>
        <begin position="20"/>
        <end position="377"/>
    </location>
</feature>
<dbReference type="PANTHER" id="PTHR31981:SF1">
    <property type="entry name" value="GLYCOSYLATED LYSOSOMAL MEMBRANE PROTEIN"/>
    <property type="match status" value="1"/>
</dbReference>
<evidence type="ECO:0000256" key="7">
    <source>
        <dbReference type="ARBA" id="ARBA00023228"/>
    </source>
</evidence>
<evidence type="ECO:0000256" key="2">
    <source>
        <dbReference type="ARBA" id="ARBA00022692"/>
    </source>
</evidence>
<gene>
    <name evidence="13" type="ORF">IZO911_LOCUS34225</name>
    <name evidence="14" type="ORF">KXQ929_LOCUS11103</name>
</gene>
<dbReference type="AlphaFoldDB" id="A0A815E110"/>
<sequence>MNSLVIIFSIICLPNIIYTSVPFTRNPGCDRPECKEFNHQALYYAKNDIDDNTVHIIYSSFDEITISILQTAKGVNPTFDYAALFEKNYTNAIDFHGVKLNNSLTLVLRRLIQFNDINDDGKMGVNDTTTMSYFISNIKTTNTTFQDNTEQPTFQLPLDMLNGSLSIDIVYPGATMRDTKFPKLKTAPKSLFINIAVQANKFSSSKTRFAFEILQILPGTEGSRIFSSKFIDDQYTPGIFNVYQLRTMDSSNPASMLWKPVVYQSEDRTIEQNTLMHVYEINNNFTLDKENDQGIFFALLSKPTVSAFNISLGQANDGFFTKTNYTFIQFTAGLDLLEPDSTQQFVTIALIVSLALPVIVGVIAIIFMVKRRFSPQE</sequence>
<keyword evidence="5 11" id="KW-0472">Membrane</keyword>
<evidence type="ECO:0000256" key="1">
    <source>
        <dbReference type="ARBA" id="ARBA00010599"/>
    </source>
</evidence>
<feature type="signal peptide" evidence="12">
    <location>
        <begin position="1"/>
        <end position="19"/>
    </location>
</feature>
<evidence type="ECO:0000256" key="6">
    <source>
        <dbReference type="ARBA" id="ARBA00023180"/>
    </source>
</evidence>
<comment type="similarity">
    <text evidence="1">Belongs to the GLMP family.</text>
</comment>
<comment type="subcellular location">
    <subcellularLocation>
        <location evidence="9">Lysosome membrane</location>
        <topology evidence="9">Single-pass type I membrane protein</topology>
        <orientation evidence="9">Lumenal side</orientation>
    </subcellularLocation>
</comment>
<reference evidence="13" key="1">
    <citation type="submission" date="2021-02" db="EMBL/GenBank/DDBJ databases">
        <authorList>
            <person name="Nowell W R."/>
        </authorList>
    </citation>
    <scope>NUCLEOTIDE SEQUENCE</scope>
</reference>
<dbReference type="Proteomes" id="UP000663868">
    <property type="component" value="Unassembled WGS sequence"/>
</dbReference>
<dbReference type="GO" id="GO:0005765">
    <property type="term" value="C:lysosomal membrane"/>
    <property type="evidence" value="ECO:0007669"/>
    <property type="project" value="UniProtKB-SubCell"/>
</dbReference>
<comment type="function">
    <text evidence="8">Required to protect lysosomal transporter MFSD1 from lysosomal proteolysis and for MFSD1 lysosomal localization.</text>
</comment>
<dbReference type="InterPro" id="IPR029382">
    <property type="entry name" value="NCU-G1"/>
</dbReference>
<organism evidence="13 15">
    <name type="scientific">Adineta steineri</name>
    <dbReference type="NCBI Taxonomy" id="433720"/>
    <lineage>
        <taxon>Eukaryota</taxon>
        <taxon>Metazoa</taxon>
        <taxon>Spiralia</taxon>
        <taxon>Gnathifera</taxon>
        <taxon>Rotifera</taxon>
        <taxon>Eurotatoria</taxon>
        <taxon>Bdelloidea</taxon>
        <taxon>Adinetida</taxon>
        <taxon>Adinetidae</taxon>
        <taxon>Adineta</taxon>
    </lineage>
</organism>